<evidence type="ECO:0000313" key="1">
    <source>
        <dbReference type="EMBL" id="KAG8567939.1"/>
    </source>
</evidence>
<accession>A0AAV7B602</accession>
<proteinExistence type="predicted"/>
<comment type="caution">
    <text evidence="1">The sequence shown here is derived from an EMBL/GenBank/DDBJ whole genome shotgun (WGS) entry which is preliminary data.</text>
</comment>
<reference evidence="1" key="1">
    <citation type="thesis" date="2020" institute="ProQuest LLC" country="789 East Eisenhower Parkway, Ann Arbor, MI, USA">
        <title>Comparative Genomics and Chromosome Evolution.</title>
        <authorList>
            <person name="Mudd A.B."/>
        </authorList>
    </citation>
    <scope>NUCLEOTIDE SEQUENCE</scope>
    <source>
        <strain evidence="1">237g6f4</strain>
        <tissue evidence="1">Blood</tissue>
    </source>
</reference>
<evidence type="ECO:0000313" key="2">
    <source>
        <dbReference type="Proteomes" id="UP000824782"/>
    </source>
</evidence>
<organism evidence="1 2">
    <name type="scientific">Engystomops pustulosus</name>
    <name type="common">Tungara frog</name>
    <name type="synonym">Physalaemus pustulosus</name>
    <dbReference type="NCBI Taxonomy" id="76066"/>
    <lineage>
        <taxon>Eukaryota</taxon>
        <taxon>Metazoa</taxon>
        <taxon>Chordata</taxon>
        <taxon>Craniata</taxon>
        <taxon>Vertebrata</taxon>
        <taxon>Euteleostomi</taxon>
        <taxon>Amphibia</taxon>
        <taxon>Batrachia</taxon>
        <taxon>Anura</taxon>
        <taxon>Neobatrachia</taxon>
        <taxon>Hyloidea</taxon>
        <taxon>Leptodactylidae</taxon>
        <taxon>Leiuperinae</taxon>
        <taxon>Engystomops</taxon>
    </lineage>
</organism>
<sequence>MPPKPMKFILCCGFMTQRLHFTPYTILVTQFIPSASAWCSPFDLVDTSHLCTSHLSHCQLCDFQLSYAHYLLLGTALLDCILKLFRSVLPTDTYT</sequence>
<dbReference type="Proteomes" id="UP000824782">
    <property type="component" value="Unassembled WGS sequence"/>
</dbReference>
<name>A0AAV7B602_ENGPU</name>
<dbReference type="EMBL" id="WNYA01000006">
    <property type="protein sequence ID" value="KAG8567939.1"/>
    <property type="molecule type" value="Genomic_DNA"/>
</dbReference>
<gene>
    <name evidence="1" type="ORF">GDO81_013837</name>
</gene>
<dbReference type="AlphaFoldDB" id="A0AAV7B602"/>
<keyword evidence="2" id="KW-1185">Reference proteome</keyword>
<protein>
    <submittedName>
        <fullName evidence="1">Uncharacterized protein</fullName>
    </submittedName>
</protein>